<protein>
    <submittedName>
        <fullName evidence="1">Uncharacterized protein</fullName>
    </submittedName>
</protein>
<keyword evidence="2" id="KW-1185">Reference proteome</keyword>
<dbReference type="AlphaFoldDB" id="A0AAV7CEK0"/>
<name>A0AAV7CEK0_ENGPU</name>
<evidence type="ECO:0000313" key="2">
    <source>
        <dbReference type="Proteomes" id="UP000824782"/>
    </source>
</evidence>
<evidence type="ECO:0000313" key="1">
    <source>
        <dbReference type="EMBL" id="KAG8583169.1"/>
    </source>
</evidence>
<dbReference type="Proteomes" id="UP000824782">
    <property type="component" value="Unassembled WGS sequence"/>
</dbReference>
<organism evidence="1 2">
    <name type="scientific">Engystomops pustulosus</name>
    <name type="common">Tungara frog</name>
    <name type="synonym">Physalaemus pustulosus</name>
    <dbReference type="NCBI Taxonomy" id="76066"/>
    <lineage>
        <taxon>Eukaryota</taxon>
        <taxon>Metazoa</taxon>
        <taxon>Chordata</taxon>
        <taxon>Craniata</taxon>
        <taxon>Vertebrata</taxon>
        <taxon>Euteleostomi</taxon>
        <taxon>Amphibia</taxon>
        <taxon>Batrachia</taxon>
        <taxon>Anura</taxon>
        <taxon>Neobatrachia</taxon>
        <taxon>Hyloidea</taxon>
        <taxon>Leptodactylidae</taxon>
        <taxon>Leiuperinae</taxon>
        <taxon>Engystomops</taxon>
    </lineage>
</organism>
<proteinExistence type="predicted"/>
<gene>
    <name evidence="1" type="ORF">GDO81_008301</name>
</gene>
<accession>A0AAV7CEK0</accession>
<dbReference type="EMBL" id="WNYA01000003">
    <property type="protein sequence ID" value="KAG8583169.1"/>
    <property type="molecule type" value="Genomic_DNA"/>
</dbReference>
<sequence length="106" mass="12372">MQSKSLICLQHKGNKKIPHVRRADIFLSCLQQNLPILLLHIAAHNVPFVPQCYVCMNLTLYLYTGARGEIYTDMLRVQIRRQSRFLYIEYTAWALAHIQYIANAHT</sequence>
<comment type="caution">
    <text evidence="1">The sequence shown here is derived from an EMBL/GenBank/DDBJ whole genome shotgun (WGS) entry which is preliminary data.</text>
</comment>
<reference evidence="1" key="1">
    <citation type="thesis" date="2020" institute="ProQuest LLC" country="789 East Eisenhower Parkway, Ann Arbor, MI, USA">
        <title>Comparative Genomics and Chromosome Evolution.</title>
        <authorList>
            <person name="Mudd A.B."/>
        </authorList>
    </citation>
    <scope>NUCLEOTIDE SEQUENCE</scope>
    <source>
        <strain evidence="1">237g6f4</strain>
        <tissue evidence="1">Blood</tissue>
    </source>
</reference>